<dbReference type="EMBL" id="WURB01000016">
    <property type="protein sequence ID" value="MXQ13443.1"/>
    <property type="molecule type" value="Genomic_DNA"/>
</dbReference>
<keyword evidence="3" id="KW-1185">Reference proteome</keyword>
<reference evidence="2 3" key="1">
    <citation type="submission" date="2019-12" db="EMBL/GenBank/DDBJ databases">
        <authorList>
            <person name="Yuan C.-G."/>
        </authorList>
    </citation>
    <scope>NUCLEOTIDE SEQUENCE [LARGE SCALE GENOMIC DNA]</scope>
    <source>
        <strain evidence="2 3">KCTC 23863</strain>
    </source>
</reference>
<dbReference type="OrthoDB" id="8452157at2"/>
<organism evidence="2 3">
    <name type="scientific">Microvirga makkahensis</name>
    <dbReference type="NCBI Taxonomy" id="1128670"/>
    <lineage>
        <taxon>Bacteria</taxon>
        <taxon>Pseudomonadati</taxon>
        <taxon>Pseudomonadota</taxon>
        <taxon>Alphaproteobacteria</taxon>
        <taxon>Hyphomicrobiales</taxon>
        <taxon>Methylobacteriaceae</taxon>
        <taxon>Microvirga</taxon>
    </lineage>
</organism>
<protein>
    <submittedName>
        <fullName evidence="2">Uncharacterized protein</fullName>
    </submittedName>
</protein>
<gene>
    <name evidence="2" type="ORF">GR328_18635</name>
</gene>
<evidence type="ECO:0000256" key="1">
    <source>
        <dbReference type="SAM" id="Phobius"/>
    </source>
</evidence>
<keyword evidence="1" id="KW-0812">Transmembrane</keyword>
<dbReference type="RefSeq" id="WP_160886442.1">
    <property type="nucleotide sequence ID" value="NZ_WURB01000016.1"/>
</dbReference>
<proteinExistence type="predicted"/>
<accession>A0A7X3SQN1</accession>
<comment type="caution">
    <text evidence="2">The sequence shown here is derived from an EMBL/GenBank/DDBJ whole genome shotgun (WGS) entry which is preliminary data.</text>
</comment>
<keyword evidence="1" id="KW-1133">Transmembrane helix</keyword>
<evidence type="ECO:0000313" key="2">
    <source>
        <dbReference type="EMBL" id="MXQ13443.1"/>
    </source>
</evidence>
<name>A0A7X3SQN1_9HYPH</name>
<keyword evidence="1" id="KW-0472">Membrane</keyword>
<dbReference type="AlphaFoldDB" id="A0A7X3SQN1"/>
<reference evidence="2 3" key="2">
    <citation type="submission" date="2020-01" db="EMBL/GenBank/DDBJ databases">
        <title>Microvirga sp. nov., an arsenate reduction bacterium isolated from Tibet hotspring sediments.</title>
        <authorList>
            <person name="Xian W.-D."/>
            <person name="Li W.-J."/>
        </authorList>
    </citation>
    <scope>NUCLEOTIDE SEQUENCE [LARGE SCALE GENOMIC DNA]</scope>
    <source>
        <strain evidence="2 3">KCTC 23863</strain>
    </source>
</reference>
<dbReference type="Proteomes" id="UP000436483">
    <property type="component" value="Unassembled WGS sequence"/>
</dbReference>
<evidence type="ECO:0000313" key="3">
    <source>
        <dbReference type="Proteomes" id="UP000436483"/>
    </source>
</evidence>
<feature type="transmembrane region" description="Helical" evidence="1">
    <location>
        <begin position="31"/>
        <end position="49"/>
    </location>
</feature>
<sequence>MVRAGHPAWDEDEAFFDERPVRRARRRRRSWLRMILMSSLMIAGLVHFAQQKSDEAQVKVRNGVPSSVLIAPAPAWTPVAAIPALYSVEGAPGPLVIEARRHTSGAREDMLTMGRFGDPRYARLTLVQGSPEPAHSFFVDIARRAAQAGLAVARNSQSRAIATKFGPVEAASMTLVGTSEQECQAFRFSETASGFGFQGWMCGTEAVIDDAQLACFIDGITLGPAGSPSLKALFSRAERSRTEACGAASRTAAISVRPPPRP</sequence>